<dbReference type="EMBL" id="WIUZ02000001">
    <property type="protein sequence ID" value="KAF9792094.1"/>
    <property type="molecule type" value="Genomic_DNA"/>
</dbReference>
<sequence length="926" mass="105097">MQPAQLDRQLRPIYDAIDSGSNKTAILACNKLLKKSPNNNLVKALKALALVRTQKVEESLVLCDEVLASKTTDDATLSAMMHVLRGLGRHNDMISMFEEAYKKQPHHEELGVQTFFAIVRTGNWKAAQQLAMKMHKQFQEDRYIYWSVISAVLQAKDPSTPASMLPVLFKLSHRLLSSAVIPSHVSADRFYLHLSILKELQLWDDAHQLLTTVPGNAICETSLIVDEIRREVWKQKGLWEEEKQIAQRRITEKGDRNWLEFLAVLDATFSMEESAVERVEEARKFFSEIAELDGRKDRSGPLALLELEKRARERSISEDPKVLESYLKSYFDQFGDKACCFEDLKPYIALSGESLAEWTSHLRNTPVATETQRDLQRTINVLKLLRHNLSEAQVSEESEVTRADKCLELYLEGLELGKDLPKTELQPADDLIILCAHALVNAWNVSNDESHLYKAAVALEVALVHSQQAYQIRLTLIRIYHLLGAPSSALEHYRGLNLKQIQNDTLSHLILSRASTFALASTGDLTYSTECGEASQIYIANSSETSEYVVRAFSAEKYSQIPEFIEFEDRLENSLQRDLAKMEHVRMRVFHESVNADLTDMELIELKFIFARLHHDNRDYEIFSNYQPRYGLSFNEQTTLFGQDPGFGWLHTFLKIYIRAFQQASDLDETVEEKLLVGDRPKQTNDPGRPLKERLVQRNDKEEQNLTPHERQFFEFTSAIAEWLEPFHNHVRPSPTTVLADAMKQNELKTGKPLRGIELPAEDGSNEQKEPPQVTPPPEIVTVFFDDMQARLAAALDNDELPPELLQIVALTQEALILLNVETTRFKPSSIVKVHKLSALVQSFKEIKAKGVAVIQKMSADITTKAQEIGDNDSKQEFIDACESLKDIPQIGPKFIASEAARLADSRRKVLEGIAKGMLKIATTHA</sequence>
<organism evidence="3 4">
    <name type="scientific">Thelephora terrestris</name>
    <dbReference type="NCBI Taxonomy" id="56493"/>
    <lineage>
        <taxon>Eukaryota</taxon>
        <taxon>Fungi</taxon>
        <taxon>Dikarya</taxon>
        <taxon>Basidiomycota</taxon>
        <taxon>Agaricomycotina</taxon>
        <taxon>Agaricomycetes</taxon>
        <taxon>Thelephorales</taxon>
        <taxon>Thelephoraceae</taxon>
        <taxon>Thelephora</taxon>
    </lineage>
</organism>
<feature type="region of interest" description="Disordered" evidence="2">
    <location>
        <begin position="749"/>
        <end position="777"/>
    </location>
</feature>
<feature type="region of interest" description="Disordered" evidence="2">
    <location>
        <begin position="678"/>
        <end position="709"/>
    </location>
</feature>
<evidence type="ECO:0000256" key="2">
    <source>
        <dbReference type="SAM" id="MobiDB-lite"/>
    </source>
</evidence>
<proteinExistence type="inferred from homology"/>
<dbReference type="InterPro" id="IPR011990">
    <property type="entry name" value="TPR-like_helical_dom_sf"/>
</dbReference>
<evidence type="ECO:0000313" key="3">
    <source>
        <dbReference type="EMBL" id="KAF9792094.1"/>
    </source>
</evidence>
<dbReference type="PANTHER" id="PTHR22767">
    <property type="entry name" value="N-TERMINAL ACETYLTRANSFERASE-RELATED"/>
    <property type="match status" value="1"/>
</dbReference>
<protein>
    <submittedName>
        <fullName evidence="3">Actin cytoskeleton organization protein</fullName>
    </submittedName>
</protein>
<dbReference type="Proteomes" id="UP000736335">
    <property type="component" value="Unassembled WGS sequence"/>
</dbReference>
<name>A0A9P6HP51_9AGAM</name>
<reference evidence="3" key="2">
    <citation type="submission" date="2020-11" db="EMBL/GenBank/DDBJ databases">
        <authorList>
            <consortium name="DOE Joint Genome Institute"/>
            <person name="Kuo A."/>
            <person name="Miyauchi S."/>
            <person name="Kiss E."/>
            <person name="Drula E."/>
            <person name="Kohler A."/>
            <person name="Sanchez-Garcia M."/>
            <person name="Andreopoulos B."/>
            <person name="Barry K.W."/>
            <person name="Bonito G."/>
            <person name="Buee M."/>
            <person name="Carver A."/>
            <person name="Chen C."/>
            <person name="Cichocki N."/>
            <person name="Clum A."/>
            <person name="Culley D."/>
            <person name="Crous P.W."/>
            <person name="Fauchery L."/>
            <person name="Girlanda M."/>
            <person name="Hayes R."/>
            <person name="Keri Z."/>
            <person name="Labutti K."/>
            <person name="Lipzen A."/>
            <person name="Lombard V."/>
            <person name="Magnuson J."/>
            <person name="Maillard F."/>
            <person name="Morin E."/>
            <person name="Murat C."/>
            <person name="Nolan M."/>
            <person name="Ohm R."/>
            <person name="Pangilinan J."/>
            <person name="Pereira M."/>
            <person name="Perotto S."/>
            <person name="Peter M."/>
            <person name="Riley R."/>
            <person name="Sitrit Y."/>
            <person name="Stielow B."/>
            <person name="Szollosi G."/>
            <person name="Zifcakova L."/>
            <person name="Stursova M."/>
            <person name="Spatafora J.W."/>
            <person name="Tedersoo L."/>
            <person name="Vaario L.-M."/>
            <person name="Yamada A."/>
            <person name="Yan M."/>
            <person name="Wang P."/>
            <person name="Xu J."/>
            <person name="Bruns T."/>
            <person name="Baldrian P."/>
            <person name="Vilgalys R."/>
            <person name="Henrissat B."/>
            <person name="Grigoriev I.V."/>
            <person name="Hibbett D."/>
            <person name="Nagy L.G."/>
            <person name="Martin F.M."/>
        </authorList>
    </citation>
    <scope>NUCLEOTIDE SEQUENCE</scope>
    <source>
        <strain evidence="3">UH-Tt-Lm1</strain>
    </source>
</reference>
<dbReference type="InterPro" id="IPR019183">
    <property type="entry name" value="NAA25_NatB_aux_su"/>
</dbReference>
<accession>A0A9P6HP51</accession>
<dbReference type="GO" id="GO:0031416">
    <property type="term" value="C:NatB complex"/>
    <property type="evidence" value="ECO:0007669"/>
    <property type="project" value="TreeGrafter"/>
</dbReference>
<reference evidence="3" key="1">
    <citation type="journal article" date="2020" name="Nat. Commun.">
        <title>Large-scale genome sequencing of mycorrhizal fungi provides insights into the early evolution of symbiotic traits.</title>
        <authorList>
            <person name="Miyauchi S."/>
            <person name="Kiss E."/>
            <person name="Kuo A."/>
            <person name="Drula E."/>
            <person name="Kohler A."/>
            <person name="Sanchez-Garcia M."/>
            <person name="Morin E."/>
            <person name="Andreopoulos B."/>
            <person name="Barry K.W."/>
            <person name="Bonito G."/>
            <person name="Buee M."/>
            <person name="Carver A."/>
            <person name="Chen C."/>
            <person name="Cichocki N."/>
            <person name="Clum A."/>
            <person name="Culley D."/>
            <person name="Crous P.W."/>
            <person name="Fauchery L."/>
            <person name="Girlanda M."/>
            <person name="Hayes R.D."/>
            <person name="Keri Z."/>
            <person name="LaButti K."/>
            <person name="Lipzen A."/>
            <person name="Lombard V."/>
            <person name="Magnuson J."/>
            <person name="Maillard F."/>
            <person name="Murat C."/>
            <person name="Nolan M."/>
            <person name="Ohm R.A."/>
            <person name="Pangilinan J."/>
            <person name="Pereira M.F."/>
            <person name="Perotto S."/>
            <person name="Peter M."/>
            <person name="Pfister S."/>
            <person name="Riley R."/>
            <person name="Sitrit Y."/>
            <person name="Stielow J.B."/>
            <person name="Szollosi G."/>
            <person name="Zifcakova L."/>
            <person name="Stursova M."/>
            <person name="Spatafora J.W."/>
            <person name="Tedersoo L."/>
            <person name="Vaario L.M."/>
            <person name="Yamada A."/>
            <person name="Yan M."/>
            <person name="Wang P."/>
            <person name="Xu J."/>
            <person name="Bruns T."/>
            <person name="Baldrian P."/>
            <person name="Vilgalys R."/>
            <person name="Dunand C."/>
            <person name="Henrissat B."/>
            <person name="Grigoriev I.V."/>
            <person name="Hibbett D."/>
            <person name="Nagy L.G."/>
            <person name="Martin F.M."/>
        </authorList>
    </citation>
    <scope>NUCLEOTIDE SEQUENCE</scope>
    <source>
        <strain evidence="3">UH-Tt-Lm1</strain>
    </source>
</reference>
<comment type="similarity">
    <text evidence="1">Belongs to the MDM20/NAA25 family.</text>
</comment>
<comment type="caution">
    <text evidence="3">The sequence shown here is derived from an EMBL/GenBank/DDBJ whole genome shotgun (WGS) entry which is preliminary data.</text>
</comment>
<keyword evidence="4" id="KW-1185">Reference proteome</keyword>
<dbReference type="AlphaFoldDB" id="A0A9P6HP51"/>
<dbReference type="OrthoDB" id="1874341at2759"/>
<dbReference type="Pfam" id="PF09797">
    <property type="entry name" value="NatB_MDM20"/>
    <property type="match status" value="1"/>
</dbReference>
<evidence type="ECO:0000313" key="4">
    <source>
        <dbReference type="Proteomes" id="UP000736335"/>
    </source>
</evidence>
<gene>
    <name evidence="3" type="ORF">BJ322DRAFT_1027098</name>
</gene>
<evidence type="ECO:0000256" key="1">
    <source>
        <dbReference type="ARBA" id="ARBA00006298"/>
    </source>
</evidence>
<dbReference type="PANTHER" id="PTHR22767:SF3">
    <property type="entry name" value="N-ALPHA-ACETYLTRANSFERASE 25, NATB AUXILIARY SUBUNIT"/>
    <property type="match status" value="1"/>
</dbReference>
<dbReference type="SUPFAM" id="SSF48452">
    <property type="entry name" value="TPR-like"/>
    <property type="match status" value="1"/>
</dbReference>
<dbReference type="Gene3D" id="1.25.40.1040">
    <property type="match status" value="1"/>
</dbReference>